<feature type="compositionally biased region" description="Acidic residues" evidence="6">
    <location>
        <begin position="280"/>
        <end position="289"/>
    </location>
</feature>
<keyword evidence="9" id="KW-1185">Reference proteome</keyword>
<feature type="compositionally biased region" description="Basic and acidic residues" evidence="6">
    <location>
        <begin position="495"/>
        <end position="509"/>
    </location>
</feature>
<dbReference type="EMBL" id="JAAAIM010000817">
    <property type="protein sequence ID" value="KAG0284084.1"/>
    <property type="molecule type" value="Genomic_DNA"/>
</dbReference>
<dbReference type="SUPFAM" id="SSF57850">
    <property type="entry name" value="RING/U-box"/>
    <property type="match status" value="1"/>
</dbReference>
<feature type="compositionally biased region" description="Acidic residues" evidence="6">
    <location>
        <begin position="951"/>
        <end position="968"/>
    </location>
</feature>
<feature type="compositionally biased region" description="Low complexity" evidence="6">
    <location>
        <begin position="1323"/>
        <end position="1333"/>
    </location>
</feature>
<evidence type="ECO:0000256" key="1">
    <source>
        <dbReference type="ARBA" id="ARBA00022723"/>
    </source>
</evidence>
<feature type="region of interest" description="Disordered" evidence="6">
    <location>
        <begin position="212"/>
        <end position="327"/>
    </location>
</feature>
<accession>A0ABQ7JTP4</accession>
<feature type="region of interest" description="Disordered" evidence="6">
    <location>
        <begin position="686"/>
        <end position="819"/>
    </location>
</feature>
<feature type="compositionally biased region" description="Polar residues" evidence="6">
    <location>
        <begin position="221"/>
        <end position="243"/>
    </location>
</feature>
<keyword evidence="5" id="KW-0175">Coiled coil</keyword>
<feature type="compositionally biased region" description="Polar residues" evidence="6">
    <location>
        <begin position="701"/>
        <end position="710"/>
    </location>
</feature>
<feature type="compositionally biased region" description="Low complexity" evidence="6">
    <location>
        <begin position="305"/>
        <end position="322"/>
    </location>
</feature>
<dbReference type="SUPFAM" id="SSF49599">
    <property type="entry name" value="TRAF domain-like"/>
    <property type="match status" value="1"/>
</dbReference>
<evidence type="ECO:0000256" key="2">
    <source>
        <dbReference type="ARBA" id="ARBA00022771"/>
    </source>
</evidence>
<keyword evidence="2 4" id="KW-0863">Zinc-finger</keyword>
<dbReference type="InterPro" id="IPR013083">
    <property type="entry name" value="Znf_RING/FYVE/PHD"/>
</dbReference>
<dbReference type="PANTHER" id="PTHR10131">
    <property type="entry name" value="TNF RECEPTOR ASSOCIATED FACTOR"/>
    <property type="match status" value="1"/>
</dbReference>
<dbReference type="Pfam" id="PF00097">
    <property type="entry name" value="zf-C3HC4"/>
    <property type="match status" value="1"/>
</dbReference>
<evidence type="ECO:0000313" key="9">
    <source>
        <dbReference type="Proteomes" id="UP001194696"/>
    </source>
</evidence>
<feature type="domain" description="RING-type" evidence="7">
    <location>
        <begin position="59"/>
        <end position="87"/>
    </location>
</feature>
<feature type="compositionally biased region" description="Polar residues" evidence="6">
    <location>
        <begin position="513"/>
        <end position="547"/>
    </location>
</feature>
<dbReference type="InterPro" id="IPR017907">
    <property type="entry name" value="Znf_RING_CS"/>
</dbReference>
<dbReference type="CDD" id="cd16449">
    <property type="entry name" value="RING-HC"/>
    <property type="match status" value="1"/>
</dbReference>
<feature type="compositionally biased region" description="Basic and acidic residues" evidence="6">
    <location>
        <begin position="778"/>
        <end position="800"/>
    </location>
</feature>
<evidence type="ECO:0000313" key="8">
    <source>
        <dbReference type="EMBL" id="KAG0284084.1"/>
    </source>
</evidence>
<dbReference type="Gene3D" id="3.30.40.10">
    <property type="entry name" value="Zinc/RING finger domain, C3HC4 (zinc finger)"/>
    <property type="match status" value="2"/>
</dbReference>
<feature type="region of interest" description="Disordered" evidence="6">
    <location>
        <begin position="917"/>
        <end position="968"/>
    </location>
</feature>
<evidence type="ECO:0000256" key="6">
    <source>
        <dbReference type="SAM" id="MobiDB-lite"/>
    </source>
</evidence>
<feature type="compositionally biased region" description="Basic and acidic residues" evidence="6">
    <location>
        <begin position="719"/>
        <end position="763"/>
    </location>
</feature>
<protein>
    <recommendedName>
        <fullName evidence="7">RING-type domain-containing protein</fullName>
    </recommendedName>
</protein>
<dbReference type="SMART" id="SM00184">
    <property type="entry name" value="RING"/>
    <property type="match status" value="1"/>
</dbReference>
<evidence type="ECO:0000256" key="4">
    <source>
        <dbReference type="PROSITE-ProRule" id="PRU00175"/>
    </source>
</evidence>
<feature type="region of interest" description="Disordered" evidence="6">
    <location>
        <begin position="1291"/>
        <end position="1361"/>
    </location>
</feature>
<feature type="region of interest" description="Disordered" evidence="6">
    <location>
        <begin position="440"/>
        <end position="592"/>
    </location>
</feature>
<feature type="coiled-coil region" evidence="5">
    <location>
        <begin position="1378"/>
        <end position="1412"/>
    </location>
</feature>
<feature type="compositionally biased region" description="Basic and acidic residues" evidence="6">
    <location>
        <begin position="260"/>
        <end position="279"/>
    </location>
</feature>
<keyword evidence="3" id="KW-0862">Zinc</keyword>
<evidence type="ECO:0000256" key="5">
    <source>
        <dbReference type="SAM" id="Coils"/>
    </source>
</evidence>
<name>A0ABQ7JTP4_9FUNG</name>
<organism evidence="8 9">
    <name type="scientific">Linnemannia gamsii</name>
    <dbReference type="NCBI Taxonomy" id="64522"/>
    <lineage>
        <taxon>Eukaryota</taxon>
        <taxon>Fungi</taxon>
        <taxon>Fungi incertae sedis</taxon>
        <taxon>Mucoromycota</taxon>
        <taxon>Mortierellomycotina</taxon>
        <taxon>Mortierellomycetes</taxon>
        <taxon>Mortierellales</taxon>
        <taxon>Mortierellaceae</taxon>
        <taxon>Linnemannia</taxon>
    </lineage>
</organism>
<dbReference type="PROSITE" id="PS50089">
    <property type="entry name" value="ZF_RING_2"/>
    <property type="match status" value="1"/>
</dbReference>
<feature type="region of interest" description="Disordered" evidence="6">
    <location>
        <begin position="1156"/>
        <end position="1199"/>
    </location>
</feature>
<dbReference type="PROSITE" id="PS00518">
    <property type="entry name" value="ZF_RING_1"/>
    <property type="match status" value="1"/>
</dbReference>
<proteinExistence type="predicted"/>
<dbReference type="PANTHER" id="PTHR10131:SF94">
    <property type="entry name" value="TNF RECEPTOR-ASSOCIATED FACTOR 4"/>
    <property type="match status" value="1"/>
</dbReference>
<feature type="compositionally biased region" description="Polar residues" evidence="6">
    <location>
        <begin position="657"/>
        <end position="670"/>
    </location>
</feature>
<feature type="compositionally biased region" description="Low complexity" evidence="6">
    <location>
        <begin position="369"/>
        <end position="387"/>
    </location>
</feature>
<dbReference type="Proteomes" id="UP001194696">
    <property type="component" value="Unassembled WGS sequence"/>
</dbReference>
<feature type="compositionally biased region" description="Polar residues" evidence="6">
    <location>
        <begin position="1343"/>
        <end position="1355"/>
    </location>
</feature>
<feature type="compositionally biased region" description="Low complexity" evidence="6">
    <location>
        <begin position="639"/>
        <end position="656"/>
    </location>
</feature>
<feature type="region of interest" description="Disordered" evidence="6">
    <location>
        <begin position="618"/>
        <end position="670"/>
    </location>
</feature>
<keyword evidence="1" id="KW-0479">Metal-binding</keyword>
<feature type="compositionally biased region" description="Polar residues" evidence="6">
    <location>
        <begin position="443"/>
        <end position="462"/>
    </location>
</feature>
<sequence length="1420" mass="155963">MTTPSPPLLSQDTRFLLSPMPASMLQGQNQGHGQGKPTTPSSSAITLYPLESVPSHLLCAICTLPYENPVHFLPCCHVFCLECIQLWIVMNLGDDLLQNELRRAYPAEEERQWILDDIEGQGQHPHLQQQFMVELARMGHSRSRSGTGASGNNFYESFNHFTPAQQQLLQQQQTQQRIALLLESREMPKCPMCRTSLHIHGWDRVEEHVKVPTPTRPRPVSQANETAATTLTFSDWMRGSTQSHGERPVSGVERRRRHDRFTSNRDARGGSRGGNREDAIGEEEDEEIEMEHVRTSRSRMNHSNSSGHTMSPFPSSSSGSSFAARHQHRLEARQQDTHDMIDDEEIQSPTTAVIGRRPSEYTRQLQAYQERQQAIRQRAAEASTAAEESGDVPHPHAITTGRLNEQQEQIRRLYLEQENQEEILRTLTARAAAIIEAEEESMRQVSNSNITPVSASDSSAQRESLLPHHEQQQQESEQADRQPTSLEQQSNRQEQVGRESEVPEHDFHRVLARQSTLQIDTTITRPSSRQSQASQNPSIRSRQISYDSESRQGEAIDLSSIQRSGDQHGLQDLTSHHPGSQRMTEEERSLDSNVTNSIISAMQQGTLAWAQRPSSLRLDLGGQGEPLVLSTGDGDEGDMSASDSVSDSTMSSASSDIQLSPSNESTLSYGTTSTFSHSILNQTTVGTPFSQRSSTHRNWERNSLSLQMPTIETEDTSDDTSHRNTLDSLVEGERGGFDEQPWSDHQREGEEEESHANYSKEQDGLGCGPFSGSTLDIEMTRAESKSRSDERVDDIIDGEARPSSSSSQISGDIMTPSTAGQDIRVEGPVVDALETSSQLRVVQDQDSTGTSSDYGFQFSQSVWTSISSGGSPLVRELDIHYPIVTAEGSVTTIANMQIDADILARARSNSILFSDDELPSVRDRPSPIDSPIPTPSTARPRQRFPAGFPLLDDEGQPEEEEEEEEEEEAVVAVGEEVERETALQELEVAPEVHVTPVAHIEYVLSPAEPVVVEVQAEPASTPHMTALNESVVEVDESQSDNTVMVITSPVSSQPMIVPESIQDPLSAGIAADATLLSPPVDVPSAVIVSAISADQVQPVTIPSIGPLRENVNSPPPLPLPLAAATAFQGEEAAGSGVSQEPSTRLISALERDAALDEESSLRIRPSRVSDIPSSENQGPLGAASERAAAEQTRSSRTEAVEPELAAQFRTVVRYQPRLPKAHVMSDLISQIRVECPNKQFGCAETVEMQKTLQHGRDQCQFRMVMCPRAKCGLWMRADQILEHILMVEPTSLTSSSTPPSSGPSSARLASSSGRSNKNGVTRSKPSFGSSKSSQANGGHPDNHSTVSVATASTPNPLVPSCPGLTWEREQLTRATGIIGHLTEENSSLRQMIRQLTLQNTKLTKEKDRLQRYANLGLGRD</sequence>
<comment type="caution">
    <text evidence="8">The sequence shown here is derived from an EMBL/GenBank/DDBJ whole genome shotgun (WGS) entry which is preliminary data.</text>
</comment>
<evidence type="ECO:0000256" key="3">
    <source>
        <dbReference type="ARBA" id="ARBA00022833"/>
    </source>
</evidence>
<feature type="region of interest" description="Disordered" evidence="6">
    <location>
        <begin position="369"/>
        <end position="402"/>
    </location>
</feature>
<reference evidence="8 9" key="1">
    <citation type="journal article" date="2020" name="Fungal Divers.">
        <title>Resolving the Mortierellaceae phylogeny through synthesis of multi-gene phylogenetics and phylogenomics.</title>
        <authorList>
            <person name="Vandepol N."/>
            <person name="Liber J."/>
            <person name="Desiro A."/>
            <person name="Na H."/>
            <person name="Kennedy M."/>
            <person name="Barry K."/>
            <person name="Grigoriev I.V."/>
            <person name="Miller A.N."/>
            <person name="O'Donnell K."/>
            <person name="Stajich J.E."/>
            <person name="Bonito G."/>
        </authorList>
    </citation>
    <scope>NUCLEOTIDE SEQUENCE [LARGE SCALE GENOMIC DNA]</scope>
    <source>
        <strain evidence="8 9">AD045</strain>
    </source>
</reference>
<feature type="compositionally biased region" description="Polar residues" evidence="6">
    <location>
        <begin position="481"/>
        <end position="494"/>
    </location>
</feature>
<feature type="compositionally biased region" description="Low complexity" evidence="6">
    <location>
        <begin position="1291"/>
        <end position="1315"/>
    </location>
</feature>
<evidence type="ECO:0000259" key="7">
    <source>
        <dbReference type="PROSITE" id="PS50089"/>
    </source>
</evidence>
<gene>
    <name evidence="8" type="ORF">BGZ96_011546</name>
</gene>
<dbReference type="InterPro" id="IPR001841">
    <property type="entry name" value="Znf_RING"/>
</dbReference>
<dbReference type="InterPro" id="IPR018957">
    <property type="entry name" value="Znf_C3HC4_RING-type"/>
</dbReference>